<organism evidence="2 3">
    <name type="scientific">Helianthus annuus</name>
    <name type="common">Common sunflower</name>
    <dbReference type="NCBI Taxonomy" id="4232"/>
    <lineage>
        <taxon>Eukaryota</taxon>
        <taxon>Viridiplantae</taxon>
        <taxon>Streptophyta</taxon>
        <taxon>Embryophyta</taxon>
        <taxon>Tracheophyta</taxon>
        <taxon>Spermatophyta</taxon>
        <taxon>Magnoliopsida</taxon>
        <taxon>eudicotyledons</taxon>
        <taxon>Gunneridae</taxon>
        <taxon>Pentapetalae</taxon>
        <taxon>asterids</taxon>
        <taxon>campanulids</taxon>
        <taxon>Asterales</taxon>
        <taxon>Asteraceae</taxon>
        <taxon>Asteroideae</taxon>
        <taxon>Heliantheae alliance</taxon>
        <taxon>Heliantheae</taxon>
        <taxon>Helianthus</taxon>
    </lineage>
</organism>
<accession>A0A251S1U1</accession>
<dbReference type="Gramene" id="mRNA:HanXRQr2_Chr16g0762041">
    <property type="protein sequence ID" value="CDS:HanXRQr2_Chr16g0762041.1"/>
    <property type="gene ID" value="HanXRQr2_Chr16g0762041"/>
</dbReference>
<dbReference type="AlphaFoldDB" id="A0A251S1U1"/>
<reference evidence="1 3" key="1">
    <citation type="journal article" date="2017" name="Nature">
        <title>The sunflower genome provides insights into oil metabolism, flowering and Asterid evolution.</title>
        <authorList>
            <person name="Badouin H."/>
            <person name="Gouzy J."/>
            <person name="Grassa C.J."/>
            <person name="Murat F."/>
            <person name="Staton S.E."/>
            <person name="Cottret L."/>
            <person name="Lelandais-Briere C."/>
            <person name="Owens G.L."/>
            <person name="Carrere S."/>
            <person name="Mayjonade B."/>
            <person name="Legrand L."/>
            <person name="Gill N."/>
            <person name="Kane N.C."/>
            <person name="Bowers J.E."/>
            <person name="Hubner S."/>
            <person name="Bellec A."/>
            <person name="Berard A."/>
            <person name="Berges H."/>
            <person name="Blanchet N."/>
            <person name="Boniface M.C."/>
            <person name="Brunel D."/>
            <person name="Catrice O."/>
            <person name="Chaidir N."/>
            <person name="Claudel C."/>
            <person name="Donnadieu C."/>
            <person name="Faraut T."/>
            <person name="Fievet G."/>
            <person name="Helmstetter N."/>
            <person name="King M."/>
            <person name="Knapp S.J."/>
            <person name="Lai Z."/>
            <person name="Le Paslier M.C."/>
            <person name="Lippi Y."/>
            <person name="Lorenzon L."/>
            <person name="Mandel J.R."/>
            <person name="Marage G."/>
            <person name="Marchand G."/>
            <person name="Marquand E."/>
            <person name="Bret-Mestries E."/>
            <person name="Morien E."/>
            <person name="Nambeesan S."/>
            <person name="Nguyen T."/>
            <person name="Pegot-Espagnet P."/>
            <person name="Pouilly N."/>
            <person name="Raftis F."/>
            <person name="Sallet E."/>
            <person name="Schiex T."/>
            <person name="Thomas J."/>
            <person name="Vandecasteele C."/>
            <person name="Vares D."/>
            <person name="Vear F."/>
            <person name="Vautrin S."/>
            <person name="Crespi M."/>
            <person name="Mangin B."/>
            <person name="Burke J.M."/>
            <person name="Salse J."/>
            <person name="Munos S."/>
            <person name="Vincourt P."/>
            <person name="Rieseberg L.H."/>
            <person name="Langlade N.B."/>
        </authorList>
    </citation>
    <scope>NUCLEOTIDE SEQUENCE [LARGE SCALE GENOMIC DNA]</scope>
    <source>
        <strain evidence="3">cv. SF193</strain>
        <tissue evidence="1">Leaves</tissue>
    </source>
</reference>
<name>A0A251S1U1_HELAN</name>
<dbReference type="EMBL" id="CM007905">
    <property type="protein sequence ID" value="OTF92442.1"/>
    <property type="molecule type" value="Genomic_DNA"/>
</dbReference>
<reference evidence="1" key="3">
    <citation type="submission" date="2020-06" db="EMBL/GenBank/DDBJ databases">
        <title>Helianthus annuus Genome sequencing and assembly Release 2.</title>
        <authorList>
            <person name="Gouzy J."/>
            <person name="Langlade N."/>
            <person name="Munos S."/>
        </authorList>
    </citation>
    <scope>NUCLEOTIDE SEQUENCE</scope>
    <source>
        <tissue evidence="1">Leaves</tissue>
    </source>
</reference>
<protein>
    <submittedName>
        <fullName evidence="2">Uncharacterized protein</fullName>
    </submittedName>
</protein>
<dbReference type="InParanoid" id="A0A251S1U1"/>
<dbReference type="Proteomes" id="UP000215914">
    <property type="component" value="Chromosome 16"/>
</dbReference>
<evidence type="ECO:0000313" key="1">
    <source>
        <dbReference type="EMBL" id="KAF5761180.1"/>
    </source>
</evidence>
<reference evidence="2" key="2">
    <citation type="submission" date="2017-02" db="EMBL/GenBank/DDBJ databases">
        <title>Sunflower complete genome.</title>
        <authorList>
            <person name="Langlade N."/>
            <person name="Munos S."/>
        </authorList>
    </citation>
    <scope>NUCLEOTIDE SEQUENCE [LARGE SCALE GENOMIC DNA]</scope>
    <source>
        <tissue evidence="2">Leaves</tissue>
    </source>
</reference>
<evidence type="ECO:0000313" key="2">
    <source>
        <dbReference type="EMBL" id="OTF92442.1"/>
    </source>
</evidence>
<sequence>MLPNSKKFGWMLSLAQPIGFMKFLWDVKNVCKQSKNWCDVFYPKFEYLNSYVPCEFYEFVLVKF</sequence>
<keyword evidence="3" id="KW-1185">Reference proteome</keyword>
<gene>
    <name evidence="2" type="ORF">HannXRQ_Chr16g0521921</name>
    <name evidence="1" type="ORF">HanXRQr2_Chr16g0762041</name>
</gene>
<dbReference type="EMBL" id="MNCJ02000331">
    <property type="protein sequence ID" value="KAF5761180.1"/>
    <property type="molecule type" value="Genomic_DNA"/>
</dbReference>
<proteinExistence type="predicted"/>
<evidence type="ECO:0000313" key="3">
    <source>
        <dbReference type="Proteomes" id="UP000215914"/>
    </source>
</evidence>